<dbReference type="Proteomes" id="UP000284706">
    <property type="component" value="Unassembled WGS sequence"/>
</dbReference>
<evidence type="ECO:0000256" key="1">
    <source>
        <dbReference type="ARBA" id="ARBA00007114"/>
    </source>
</evidence>
<keyword evidence="6" id="KW-1185">Reference proteome</keyword>
<feature type="compositionally biased region" description="Acidic residues" evidence="3">
    <location>
        <begin position="101"/>
        <end position="110"/>
    </location>
</feature>
<dbReference type="EMBL" id="NHYE01005642">
    <property type="protein sequence ID" value="PPQ65954.1"/>
    <property type="molecule type" value="Genomic_DNA"/>
</dbReference>
<dbReference type="GO" id="GO:0046872">
    <property type="term" value="F:metal ion binding"/>
    <property type="evidence" value="ECO:0007669"/>
    <property type="project" value="UniProtKB-KW"/>
</dbReference>
<gene>
    <name evidence="5" type="ORF">CVT26_010716</name>
</gene>
<sequence length="773" mass="85382">MPRAGKSSVKSRHDPLLVQLDEDEAEAKYGRISQPGKRKKSKHASSMDEDGDEVILDPKTSRRIFELAKDQQDELDMDEGVQEVEDEVDDSLSRPRGSITFDEDDDHFDNTGEDIEEEYEIDAEDMETLDALLPSSAGERKTLADIIFAKLDSGEVSNTATIQKVQQGEHHARIPVLKAHLLLSDREAPDPAAGLNPSVVEAYTKIGMLLRTYKSGPLPKLFKVIPSLPAWARMLALTHPENWSPHACFAATKIFISNMKPAQAQLFLSVVLLDAVREDIRENKKLNVHYYQALKKSMYKPGAFFKGIIFPLLDQGCTLKEATIIASILARTKVPVLHASAALLRIAEMDYTGPNSLFIRVLLDKKFSLPYKVVDAIVFHFIRLSNTYKAKTRGDAEKLPVLWHQSLLVFAQRYASDLTPEQKDALLDVIRASPHPQISPEIRRELDSYFLPYSVAMDRLSRFIPYFSSNTGHQSRPGTHSNPDHKDDEELLGLQRVMADAQNPRRPVIGSWMMFPGAALGRAIAQMGYHFVVVDCEHGNIDDASMHAAVGAIAAEGVSPLVRIPGLDNVYVKRALDSGAHGILCPSLSTAEEARALVSYAKFPATTKAVPPGPSAIAQSFQLPSTNISGVRGVGSPFAPAVFRQTMAEYIRTANRNTFIAIQIETLSGLENCEAIAKAAAPDLLFIGPNDLASSMGYPPLENESIPEVQQAVERILHAAHAAGKYAGMFCMSPDQIRRRFEQGFDLMNLGGDIVALTEWNEAQLKKLDDLRK</sequence>
<evidence type="ECO:0000256" key="3">
    <source>
        <dbReference type="SAM" id="MobiDB-lite"/>
    </source>
</evidence>
<feature type="region of interest" description="Disordered" evidence="3">
    <location>
        <begin position="84"/>
        <end position="110"/>
    </location>
</feature>
<dbReference type="Pfam" id="PF05291">
    <property type="entry name" value="Bystin"/>
    <property type="match status" value="1"/>
</dbReference>
<proteinExistence type="inferred from homology"/>
<dbReference type="PANTHER" id="PTHR12821:SF0">
    <property type="entry name" value="BYSTIN"/>
    <property type="match status" value="1"/>
</dbReference>
<evidence type="ECO:0000313" key="6">
    <source>
        <dbReference type="Proteomes" id="UP000284706"/>
    </source>
</evidence>
<dbReference type="GO" id="GO:0030515">
    <property type="term" value="F:snoRNA binding"/>
    <property type="evidence" value="ECO:0007669"/>
    <property type="project" value="TreeGrafter"/>
</dbReference>
<evidence type="ECO:0000256" key="2">
    <source>
        <dbReference type="ARBA" id="ARBA00022723"/>
    </source>
</evidence>
<evidence type="ECO:0000259" key="4">
    <source>
        <dbReference type="Pfam" id="PF03328"/>
    </source>
</evidence>
<reference evidence="5 6" key="1">
    <citation type="journal article" date="2018" name="Evol. Lett.">
        <title>Horizontal gene cluster transfer increased hallucinogenic mushroom diversity.</title>
        <authorList>
            <person name="Reynolds H.T."/>
            <person name="Vijayakumar V."/>
            <person name="Gluck-Thaler E."/>
            <person name="Korotkin H.B."/>
            <person name="Matheny P.B."/>
            <person name="Slot J.C."/>
        </authorList>
    </citation>
    <scope>NUCLEOTIDE SEQUENCE [LARGE SCALE GENOMIC DNA]</scope>
    <source>
        <strain evidence="5 6">SRW20</strain>
    </source>
</reference>
<dbReference type="InterPro" id="IPR005000">
    <property type="entry name" value="Aldolase/citrate-lyase_domain"/>
</dbReference>
<protein>
    <recommendedName>
        <fullName evidence="4">HpcH/HpaI aldolase/citrate lyase domain-containing protein</fullName>
    </recommendedName>
</protein>
<keyword evidence="2" id="KW-0479">Metal-binding</keyword>
<dbReference type="GO" id="GO:0003824">
    <property type="term" value="F:catalytic activity"/>
    <property type="evidence" value="ECO:0007669"/>
    <property type="project" value="InterPro"/>
</dbReference>
<comment type="caution">
    <text evidence="5">The sequence shown here is derived from an EMBL/GenBank/DDBJ whole genome shotgun (WGS) entry which is preliminary data.</text>
</comment>
<dbReference type="GO" id="GO:0006364">
    <property type="term" value="P:rRNA processing"/>
    <property type="evidence" value="ECO:0007669"/>
    <property type="project" value="TreeGrafter"/>
</dbReference>
<comment type="similarity">
    <text evidence="1">Belongs to the bystin family.</text>
</comment>
<dbReference type="SUPFAM" id="SSF51621">
    <property type="entry name" value="Phosphoenolpyruvate/pyruvate domain"/>
    <property type="match status" value="1"/>
</dbReference>
<dbReference type="InParanoid" id="A0A409VI44"/>
<dbReference type="STRING" id="231916.A0A409VI44"/>
<dbReference type="GO" id="GO:0005730">
    <property type="term" value="C:nucleolus"/>
    <property type="evidence" value="ECO:0007669"/>
    <property type="project" value="TreeGrafter"/>
</dbReference>
<dbReference type="AlphaFoldDB" id="A0A409VI44"/>
<dbReference type="InterPro" id="IPR040442">
    <property type="entry name" value="Pyrv_kinase-like_dom_sf"/>
</dbReference>
<dbReference type="GO" id="GO:0030688">
    <property type="term" value="C:preribosome, small subunit precursor"/>
    <property type="evidence" value="ECO:0007669"/>
    <property type="project" value="TreeGrafter"/>
</dbReference>
<dbReference type="PANTHER" id="PTHR12821">
    <property type="entry name" value="BYSTIN"/>
    <property type="match status" value="1"/>
</dbReference>
<dbReference type="GO" id="GO:0005737">
    <property type="term" value="C:cytoplasm"/>
    <property type="evidence" value="ECO:0007669"/>
    <property type="project" value="TreeGrafter"/>
</dbReference>
<organism evidence="5 6">
    <name type="scientific">Gymnopilus dilepis</name>
    <dbReference type="NCBI Taxonomy" id="231916"/>
    <lineage>
        <taxon>Eukaryota</taxon>
        <taxon>Fungi</taxon>
        <taxon>Dikarya</taxon>
        <taxon>Basidiomycota</taxon>
        <taxon>Agaricomycotina</taxon>
        <taxon>Agaricomycetes</taxon>
        <taxon>Agaricomycetidae</taxon>
        <taxon>Agaricales</taxon>
        <taxon>Agaricineae</taxon>
        <taxon>Hymenogastraceae</taxon>
        <taxon>Gymnopilus</taxon>
    </lineage>
</organism>
<feature type="region of interest" description="Disordered" evidence="3">
    <location>
        <begin position="1"/>
        <end position="60"/>
    </location>
</feature>
<dbReference type="InterPro" id="IPR007955">
    <property type="entry name" value="Bystin"/>
</dbReference>
<dbReference type="OrthoDB" id="2192561at2759"/>
<dbReference type="FunCoup" id="A0A409VI44">
    <property type="interactions" value="237"/>
</dbReference>
<dbReference type="Gene3D" id="3.20.20.60">
    <property type="entry name" value="Phosphoenolpyruvate-binding domains"/>
    <property type="match status" value="1"/>
</dbReference>
<accession>A0A409VI44</accession>
<dbReference type="Pfam" id="PF03328">
    <property type="entry name" value="HpcH_HpaI"/>
    <property type="match status" value="1"/>
</dbReference>
<feature type="domain" description="HpcH/HpaI aldolase/citrate lyase" evidence="4">
    <location>
        <begin position="518"/>
        <end position="754"/>
    </location>
</feature>
<evidence type="ECO:0000313" key="5">
    <source>
        <dbReference type="EMBL" id="PPQ65954.1"/>
    </source>
</evidence>
<dbReference type="InterPro" id="IPR015813">
    <property type="entry name" value="Pyrv/PenolPyrv_kinase-like_dom"/>
</dbReference>
<name>A0A409VI44_9AGAR</name>